<dbReference type="AlphaFoldDB" id="A0A4P2VLF2"/>
<name>A0A4P2VLF2_FLUSA</name>
<organism evidence="3 4">
    <name type="scientific">Fluviispira sanaruensis</name>
    <dbReference type="NCBI Taxonomy" id="2493639"/>
    <lineage>
        <taxon>Bacteria</taxon>
        <taxon>Pseudomonadati</taxon>
        <taxon>Bdellovibrionota</taxon>
        <taxon>Oligoflexia</taxon>
        <taxon>Silvanigrellales</taxon>
        <taxon>Silvanigrellaceae</taxon>
        <taxon>Fluviispira</taxon>
    </lineage>
</organism>
<dbReference type="EMBL" id="AP019368">
    <property type="protein sequence ID" value="BBH52209.1"/>
    <property type="molecule type" value="Genomic_DNA"/>
</dbReference>
<dbReference type="Proteomes" id="UP000291236">
    <property type="component" value="Chromosome"/>
</dbReference>
<evidence type="ECO:0000313" key="4">
    <source>
        <dbReference type="Proteomes" id="UP000291236"/>
    </source>
</evidence>
<gene>
    <name evidence="3" type="ORF">JCM31447_06490</name>
</gene>
<feature type="domain" description="Lumazine-binding" evidence="2">
    <location>
        <begin position="1"/>
        <end position="98"/>
    </location>
</feature>
<reference evidence="3 4" key="1">
    <citation type="submission" date="2018-12" db="EMBL/GenBank/DDBJ databases">
        <title>Rubrispira sanarue gen. nov., sp., nov., a member of the order Silvanigrellales, isolated from a brackish lake in Hamamatsu Japan.</title>
        <authorList>
            <person name="Maejima Y."/>
            <person name="Iino T."/>
            <person name="Muraguchi Y."/>
            <person name="Fukuda K."/>
            <person name="Nojiri H."/>
            <person name="Ohkuma M."/>
            <person name="Moriuchi R."/>
            <person name="Dohra H."/>
            <person name="Kimbara K."/>
            <person name="Shintani M."/>
        </authorList>
    </citation>
    <scope>NUCLEOTIDE SEQUENCE [LARGE SCALE GENOMIC DNA]</scope>
    <source>
        <strain evidence="3 4">RF1110005</strain>
    </source>
</reference>
<dbReference type="Gene3D" id="2.40.30.20">
    <property type="match status" value="1"/>
</dbReference>
<dbReference type="KEGG" id="sbf:JCM31447_06490"/>
<dbReference type="InterPro" id="IPR023366">
    <property type="entry name" value="ATP_synth_asu-like_sf"/>
</dbReference>
<dbReference type="Pfam" id="PF00677">
    <property type="entry name" value="Lum_binding"/>
    <property type="match status" value="1"/>
</dbReference>
<dbReference type="InterPro" id="IPR017938">
    <property type="entry name" value="Riboflavin_synthase-like_b-brl"/>
</dbReference>
<evidence type="ECO:0000313" key="3">
    <source>
        <dbReference type="EMBL" id="BBH52209.1"/>
    </source>
</evidence>
<dbReference type="OrthoDB" id="5292483at2"/>
<dbReference type="SUPFAM" id="SSF63380">
    <property type="entry name" value="Riboflavin synthase domain-like"/>
    <property type="match status" value="1"/>
</dbReference>
<protein>
    <recommendedName>
        <fullName evidence="2">Lumazine-binding domain-containing protein</fullName>
    </recommendedName>
</protein>
<dbReference type="PROSITE" id="PS51177">
    <property type="entry name" value="LUMAZINE_BIND"/>
    <property type="match status" value="1"/>
</dbReference>
<accession>A0A4P2VLF2</accession>
<dbReference type="InterPro" id="IPR026017">
    <property type="entry name" value="Lumazine-bd_dom"/>
</dbReference>
<keyword evidence="4" id="KW-1185">Reference proteome</keyword>
<evidence type="ECO:0000256" key="1">
    <source>
        <dbReference type="PROSITE-ProRule" id="PRU00524"/>
    </source>
</evidence>
<feature type="repeat" description="Lumazine-binding" evidence="1">
    <location>
        <begin position="1"/>
        <end position="98"/>
    </location>
</feature>
<proteinExistence type="predicted"/>
<sequence length="110" mass="12437">MLVGKLQEIGNILSVNRYENLLKVQSFFSDSNIEIGSIALAGISFTITHFSKNNPSETLAEIMNIPHTYKHVILKYYSAGMWIEVEFDQSIKAIASLLKSMLPNYIQARK</sequence>
<evidence type="ECO:0000259" key="2">
    <source>
        <dbReference type="PROSITE" id="PS51177"/>
    </source>
</evidence>
<dbReference type="RefSeq" id="WP_130606461.1">
    <property type="nucleotide sequence ID" value="NZ_AP019368.1"/>
</dbReference>